<dbReference type="SUPFAM" id="SSF47565">
    <property type="entry name" value="Insect pheromone/odorant-binding proteins"/>
    <property type="match status" value="1"/>
</dbReference>
<dbReference type="KEGG" id="bvk:117232463"/>
<evidence type="ECO:0000256" key="4">
    <source>
        <dbReference type="SAM" id="MobiDB-lite"/>
    </source>
</evidence>
<dbReference type="PANTHER" id="PTHR21066">
    <property type="entry name" value="ODORANT-BINDING PROTEIN 59A-RELATED"/>
    <property type="match status" value="1"/>
</dbReference>
<feature type="compositionally biased region" description="Polar residues" evidence="4">
    <location>
        <begin position="47"/>
        <end position="58"/>
    </location>
</feature>
<feature type="signal peptide" evidence="5">
    <location>
        <begin position="1"/>
        <end position="22"/>
    </location>
</feature>
<dbReference type="CTD" id="37605"/>
<dbReference type="GeneID" id="117232463"/>
<dbReference type="RefSeq" id="XP_033347703.1">
    <property type="nucleotide sequence ID" value="XM_033491812.1"/>
</dbReference>
<feature type="compositionally biased region" description="Polar residues" evidence="4">
    <location>
        <begin position="87"/>
        <end position="115"/>
    </location>
</feature>
<dbReference type="GO" id="GO:0005549">
    <property type="term" value="F:odorant binding"/>
    <property type="evidence" value="ECO:0007669"/>
    <property type="project" value="InterPro"/>
</dbReference>
<evidence type="ECO:0000256" key="1">
    <source>
        <dbReference type="ARBA" id="ARBA00004613"/>
    </source>
</evidence>
<dbReference type="Gene3D" id="1.10.238.20">
    <property type="entry name" value="Pheromone/general odorant binding protein domain"/>
    <property type="match status" value="1"/>
</dbReference>
<organism evidence="6 7">
    <name type="scientific">Bombus vosnesenskii</name>
    <dbReference type="NCBI Taxonomy" id="207650"/>
    <lineage>
        <taxon>Eukaryota</taxon>
        <taxon>Metazoa</taxon>
        <taxon>Ecdysozoa</taxon>
        <taxon>Arthropoda</taxon>
        <taxon>Hexapoda</taxon>
        <taxon>Insecta</taxon>
        <taxon>Pterygota</taxon>
        <taxon>Neoptera</taxon>
        <taxon>Endopterygota</taxon>
        <taxon>Hymenoptera</taxon>
        <taxon>Apocrita</taxon>
        <taxon>Aculeata</taxon>
        <taxon>Apoidea</taxon>
        <taxon>Anthophila</taxon>
        <taxon>Apidae</taxon>
        <taxon>Bombus</taxon>
        <taxon>Pyrobombus</taxon>
    </lineage>
</organism>
<evidence type="ECO:0000256" key="3">
    <source>
        <dbReference type="ARBA" id="ARBA00022525"/>
    </source>
</evidence>
<dbReference type="InterPro" id="IPR052295">
    <property type="entry name" value="Odorant-binding_protein"/>
</dbReference>
<keyword evidence="6" id="KW-1185">Reference proteome</keyword>
<dbReference type="InterPro" id="IPR036728">
    <property type="entry name" value="PBP_GOBP_sf"/>
</dbReference>
<name>A0A6J3K3N3_9HYME</name>
<feature type="compositionally biased region" description="Basic and acidic residues" evidence="4">
    <location>
        <begin position="61"/>
        <end position="74"/>
    </location>
</feature>
<protein>
    <submittedName>
        <fullName evidence="7">General odorant-binding protein 71 isoform X1</fullName>
    </submittedName>
</protein>
<proteinExistence type="inferred from homology"/>
<evidence type="ECO:0000313" key="6">
    <source>
        <dbReference type="Proteomes" id="UP000504631"/>
    </source>
</evidence>
<feature type="chain" id="PRO_5027111509" evidence="5">
    <location>
        <begin position="23"/>
        <end position="256"/>
    </location>
</feature>
<dbReference type="AlphaFoldDB" id="A0A6J3K3N3"/>
<comment type="subcellular location">
    <subcellularLocation>
        <location evidence="1">Secreted</location>
    </subcellularLocation>
</comment>
<dbReference type="GO" id="GO:0005576">
    <property type="term" value="C:extracellular region"/>
    <property type="evidence" value="ECO:0007669"/>
    <property type="project" value="UniProtKB-SubCell"/>
</dbReference>
<keyword evidence="3" id="KW-0964">Secreted</keyword>
<accession>A0A6J3K3N3</accession>
<evidence type="ECO:0000313" key="7">
    <source>
        <dbReference type="RefSeq" id="XP_033347703.1"/>
    </source>
</evidence>
<feature type="region of interest" description="Disordered" evidence="4">
    <location>
        <begin position="47"/>
        <end position="165"/>
    </location>
</feature>
<comment type="similarity">
    <text evidence="2">Belongs to the PBP/GOBP family.</text>
</comment>
<feature type="compositionally biased region" description="Basic and acidic residues" evidence="4">
    <location>
        <begin position="140"/>
        <end position="151"/>
    </location>
</feature>
<dbReference type="InterPro" id="IPR006170">
    <property type="entry name" value="PBP/GOBP"/>
</dbReference>
<dbReference type="Proteomes" id="UP000504631">
    <property type="component" value="Unplaced"/>
</dbReference>
<gene>
    <name evidence="7" type="primary">LOC117232463</name>
</gene>
<evidence type="ECO:0000256" key="2">
    <source>
        <dbReference type="ARBA" id="ARBA00008098"/>
    </source>
</evidence>
<dbReference type="Pfam" id="PF01395">
    <property type="entry name" value="PBP_GOBP"/>
    <property type="match status" value="1"/>
</dbReference>
<evidence type="ECO:0000256" key="5">
    <source>
        <dbReference type="SAM" id="SignalP"/>
    </source>
</evidence>
<sequence>MKNFISFTLYCILLFFLREGVSLRCRSGNQQIDVHFQKVLKTCRNRYTGSNTGNGEDSTSTEDKSSGSDSRSEEEVYDNNFFDKNDSGPSYNQSTNNQRYRNSDRNGNTNTYSSDRSIKGNVKDFQNIKHIRKTNGRDSWNSRDSRNRKSDFNNGEMNDEDTRFNNNTDRQQDCIVQCFFNELNAVDQKGFPEKDLVIPLMIQSIQDPELKDFVEESIIECFRYLEANKREKCEYSQNLLTCLAEKGQQKCEDWEN</sequence>
<dbReference type="PANTHER" id="PTHR21066:SF9">
    <property type="entry name" value="ODORANT-BINDING PROTEIN 59A"/>
    <property type="match status" value="1"/>
</dbReference>
<reference evidence="7" key="1">
    <citation type="submission" date="2025-08" db="UniProtKB">
        <authorList>
            <consortium name="RefSeq"/>
        </authorList>
    </citation>
    <scope>IDENTIFICATION</scope>
    <source>
        <tissue evidence="7">Muscle</tissue>
    </source>
</reference>
<keyword evidence="5" id="KW-0732">Signal</keyword>